<dbReference type="KEGG" id="mbry:B1812_16750"/>
<gene>
    <name evidence="2" type="ORF">B1812_16750</name>
</gene>
<name>A0A1W6N1K9_9HYPH</name>
<dbReference type="AlphaFoldDB" id="A0A1W6N1K9"/>
<protein>
    <recommendedName>
        <fullName evidence="1">IrrE N-terminal-like domain-containing protein</fullName>
    </recommendedName>
</protein>
<dbReference type="Pfam" id="PF06114">
    <property type="entry name" value="Peptidase_M78"/>
    <property type="match status" value="1"/>
</dbReference>
<accession>A0A1W6N1K9</accession>
<proteinExistence type="predicted"/>
<feature type="domain" description="IrrE N-terminal-like" evidence="1">
    <location>
        <begin position="27"/>
        <end position="164"/>
    </location>
</feature>
<reference evidence="2 3" key="1">
    <citation type="submission" date="2017-02" db="EMBL/GenBank/DDBJ databases">
        <authorList>
            <person name="Peterson S.W."/>
        </authorList>
    </citation>
    <scope>NUCLEOTIDE SEQUENCE [LARGE SCALE GENOMIC DNA]</scope>
    <source>
        <strain evidence="2 3">S285</strain>
    </source>
</reference>
<dbReference type="OrthoDB" id="9794834at2"/>
<evidence type="ECO:0000313" key="3">
    <source>
        <dbReference type="Proteomes" id="UP000193978"/>
    </source>
</evidence>
<dbReference type="Proteomes" id="UP000193978">
    <property type="component" value="Chromosome"/>
</dbReference>
<organism evidence="2 3">
    <name type="scientific">Methylocystis bryophila</name>
    <dbReference type="NCBI Taxonomy" id="655015"/>
    <lineage>
        <taxon>Bacteria</taxon>
        <taxon>Pseudomonadati</taxon>
        <taxon>Pseudomonadota</taxon>
        <taxon>Alphaproteobacteria</taxon>
        <taxon>Hyphomicrobiales</taxon>
        <taxon>Methylocystaceae</taxon>
        <taxon>Methylocystis</taxon>
    </lineage>
</organism>
<dbReference type="Gene3D" id="1.10.10.2910">
    <property type="match status" value="1"/>
</dbReference>
<evidence type="ECO:0000313" key="2">
    <source>
        <dbReference type="EMBL" id="ARN83734.1"/>
    </source>
</evidence>
<dbReference type="STRING" id="655015.B1812_16750"/>
<dbReference type="InterPro" id="IPR052345">
    <property type="entry name" value="Rad_response_metalloprotease"/>
</dbReference>
<sequence length="168" mass="18871">MNPGKVAAEVLKTIGSVTLPVSPDRIAKQLGIQLRFSPFDEELSGMIFIKNGIPIIGVNAIHHPNRQRFTIAHEIGHYMMHREILTSEVHVDKNFPALMRDEKSATGTELIEIQANKFAARLLMPDALLESALAGKNFDIDDDKPLEELAKRFRVSKKALEYRIANRT</sequence>
<dbReference type="PANTHER" id="PTHR43236:SF2">
    <property type="entry name" value="BLL0069 PROTEIN"/>
    <property type="match status" value="1"/>
</dbReference>
<dbReference type="InterPro" id="IPR010359">
    <property type="entry name" value="IrrE_HExxH"/>
</dbReference>
<dbReference type="PANTHER" id="PTHR43236">
    <property type="entry name" value="ANTITOXIN HIGA1"/>
    <property type="match status" value="1"/>
</dbReference>
<evidence type="ECO:0000259" key="1">
    <source>
        <dbReference type="Pfam" id="PF06114"/>
    </source>
</evidence>
<dbReference type="EMBL" id="CP019948">
    <property type="protein sequence ID" value="ARN83734.1"/>
    <property type="molecule type" value="Genomic_DNA"/>
</dbReference>
<keyword evidence="3" id="KW-1185">Reference proteome</keyword>